<dbReference type="NCBIfam" id="NF001540">
    <property type="entry name" value="PRK00366.1"/>
    <property type="match status" value="1"/>
</dbReference>
<dbReference type="RefSeq" id="WP_052569896.1">
    <property type="nucleotide sequence ID" value="NZ_CP009498.1"/>
</dbReference>
<dbReference type="Gene3D" id="3.20.20.20">
    <property type="entry name" value="Dihydropteroate synthase-like"/>
    <property type="match status" value="1"/>
</dbReference>
<feature type="binding site" evidence="7">
    <location>
        <position position="267"/>
    </location>
    <ligand>
        <name>[4Fe-4S] cluster</name>
        <dbReference type="ChEBI" id="CHEBI:49883"/>
    </ligand>
</feature>
<name>A0A0G3WG88_9BACT</name>
<dbReference type="STRING" id="1408281.Epro_0277"/>
<organism evidence="10 11">
    <name type="scientific">Endomicrobium proavitum</name>
    <dbReference type="NCBI Taxonomy" id="1408281"/>
    <lineage>
        <taxon>Bacteria</taxon>
        <taxon>Pseudomonadati</taxon>
        <taxon>Elusimicrobiota</taxon>
        <taxon>Endomicrobiia</taxon>
        <taxon>Endomicrobiales</taxon>
        <taxon>Endomicrobiaceae</taxon>
        <taxon>Endomicrobium</taxon>
    </lineage>
</organism>
<comment type="function">
    <text evidence="7">Converts 2C-methyl-D-erythritol 2,4-cyclodiphosphate (ME-2,4cPP) into 1-hydroxy-2-methyl-2-(E)-butenyl 4-diphosphate.</text>
</comment>
<evidence type="ECO:0000256" key="1">
    <source>
        <dbReference type="ARBA" id="ARBA00022485"/>
    </source>
</evidence>
<dbReference type="InterPro" id="IPR004588">
    <property type="entry name" value="IspG_bac-typ"/>
</dbReference>
<dbReference type="PANTHER" id="PTHR30454">
    <property type="entry name" value="4-HYDROXY-3-METHYLBUT-2-EN-1-YL DIPHOSPHATE SYNTHASE"/>
    <property type="match status" value="1"/>
</dbReference>
<evidence type="ECO:0000256" key="2">
    <source>
        <dbReference type="ARBA" id="ARBA00022723"/>
    </source>
</evidence>
<dbReference type="GO" id="GO:0016114">
    <property type="term" value="P:terpenoid biosynthetic process"/>
    <property type="evidence" value="ECO:0007669"/>
    <property type="project" value="InterPro"/>
</dbReference>
<evidence type="ECO:0000256" key="3">
    <source>
        <dbReference type="ARBA" id="ARBA00023002"/>
    </source>
</evidence>
<dbReference type="EC" id="1.17.7.3" evidence="7"/>
<dbReference type="InterPro" id="IPR058578">
    <property type="entry name" value="IspG_TIM"/>
</dbReference>
<dbReference type="PIRSF" id="PIRSF004640">
    <property type="entry name" value="IspG"/>
    <property type="match status" value="1"/>
</dbReference>
<dbReference type="EMBL" id="CP009498">
    <property type="protein sequence ID" value="AKL97656.1"/>
    <property type="molecule type" value="Genomic_DNA"/>
</dbReference>
<dbReference type="SUPFAM" id="SSF51717">
    <property type="entry name" value="Dihydropteroate synthetase-like"/>
    <property type="match status" value="1"/>
</dbReference>
<dbReference type="GO" id="GO:0046429">
    <property type="term" value="F:4-hydroxy-3-methylbut-2-en-1-yl diphosphate synthase activity (ferredoxin)"/>
    <property type="evidence" value="ECO:0007669"/>
    <property type="project" value="UniProtKB-UniRule"/>
</dbReference>
<evidence type="ECO:0000256" key="5">
    <source>
        <dbReference type="ARBA" id="ARBA00023014"/>
    </source>
</evidence>
<dbReference type="HAMAP" id="MF_00159">
    <property type="entry name" value="IspG"/>
    <property type="match status" value="1"/>
</dbReference>
<dbReference type="UniPathway" id="UPA00056">
    <property type="reaction ID" value="UER00096"/>
</dbReference>
<protein>
    <recommendedName>
        <fullName evidence="7">4-hydroxy-3-methylbut-2-en-1-yl diphosphate synthase (flavodoxin)</fullName>
        <ecNumber evidence="7">1.17.7.3</ecNumber>
    </recommendedName>
    <alternativeName>
        <fullName evidence="7">1-hydroxy-2-methyl-2-(E)-butenyl 4-diphosphate synthase</fullName>
    </alternativeName>
</protein>
<keyword evidence="2 7" id="KW-0479">Metal-binding</keyword>
<dbReference type="GO" id="GO:0005506">
    <property type="term" value="F:iron ion binding"/>
    <property type="evidence" value="ECO:0007669"/>
    <property type="project" value="InterPro"/>
</dbReference>
<evidence type="ECO:0000259" key="8">
    <source>
        <dbReference type="Pfam" id="PF04551"/>
    </source>
</evidence>
<dbReference type="Proteomes" id="UP000035337">
    <property type="component" value="Chromosome"/>
</dbReference>
<dbReference type="PANTHER" id="PTHR30454:SF0">
    <property type="entry name" value="4-HYDROXY-3-METHYLBUT-2-EN-1-YL DIPHOSPHATE SYNTHASE (FERREDOXIN), CHLOROPLASTIC"/>
    <property type="match status" value="1"/>
</dbReference>
<feature type="domain" description="IspG TIM-barrel" evidence="8">
    <location>
        <begin position="9"/>
        <end position="249"/>
    </location>
</feature>
<comment type="cofactor">
    <cofactor evidence="7">
        <name>[4Fe-4S] cluster</name>
        <dbReference type="ChEBI" id="CHEBI:49883"/>
    </cofactor>
    <text evidence="7">Binds 1 [4Fe-4S] cluster.</text>
</comment>
<dbReference type="PATRIC" id="fig|1408281.3.peg.287"/>
<dbReference type="KEGG" id="epo:Epro_0277"/>
<dbReference type="Pfam" id="PF04551">
    <property type="entry name" value="GcpE"/>
    <property type="match status" value="1"/>
</dbReference>
<dbReference type="OrthoDB" id="9803214at2"/>
<dbReference type="SUPFAM" id="SSF56014">
    <property type="entry name" value="Nitrite and sulphite reductase 4Fe-4S domain-like"/>
    <property type="match status" value="1"/>
</dbReference>
<evidence type="ECO:0000313" key="10">
    <source>
        <dbReference type="EMBL" id="AKL97656.1"/>
    </source>
</evidence>
<evidence type="ECO:0000256" key="6">
    <source>
        <dbReference type="ARBA" id="ARBA00023229"/>
    </source>
</evidence>
<dbReference type="GO" id="GO:0051539">
    <property type="term" value="F:4 iron, 4 sulfur cluster binding"/>
    <property type="evidence" value="ECO:0007669"/>
    <property type="project" value="UniProtKB-UniRule"/>
</dbReference>
<feature type="binding site" evidence="7">
    <location>
        <position position="270"/>
    </location>
    <ligand>
        <name>[4Fe-4S] cluster</name>
        <dbReference type="ChEBI" id="CHEBI:49883"/>
    </ligand>
</feature>
<keyword evidence="11" id="KW-1185">Reference proteome</keyword>
<dbReference type="AlphaFoldDB" id="A0A0G3WG88"/>
<comment type="similarity">
    <text evidence="7">Belongs to the IspG family.</text>
</comment>
<proteinExistence type="inferred from homology"/>
<sequence length="362" mass="39436">MKFYKRSQTRKINVGKVAIGGGAPVSVQSMTNTDTRDWKSTVRQIKNLEEAGCEIIRVSLPDMESAQVVSKIKKNIKIPLVADIHFDYRIALEAIKQGVDKLRINPGNIGAKDRVEAVVKEAKKAHIPIRIGVNAGSLKSVHNFHDNISRAKELVKAAMEHVNILEKLKFYDIAVSLKASNIATTVEAYKLFASKRNYPLHLGVTEAGSIFSGTIKSSAGLGIMLNEGIGDTVRVSLTADPVEEVKVAYSLLQSLELRSAGIEIISCPTCSRTQVDLIKIVAEVENAAAKMKELKKLKKPVKVALMGCIVNGPGEAKDADFGIAGGKNEGIVFENGKIIKRVKPNMWVAALLQMLKKKISEK</sequence>
<evidence type="ECO:0000313" key="11">
    <source>
        <dbReference type="Proteomes" id="UP000035337"/>
    </source>
</evidence>
<keyword evidence="3 7" id="KW-0560">Oxidoreductase</keyword>
<dbReference type="InterPro" id="IPR011005">
    <property type="entry name" value="Dihydropteroate_synth-like_sf"/>
</dbReference>
<dbReference type="GO" id="GO:0019288">
    <property type="term" value="P:isopentenyl diphosphate biosynthetic process, methylerythritol 4-phosphate pathway"/>
    <property type="evidence" value="ECO:0007669"/>
    <property type="project" value="UniProtKB-UniRule"/>
</dbReference>
<evidence type="ECO:0000256" key="7">
    <source>
        <dbReference type="HAMAP-Rule" id="MF_00159"/>
    </source>
</evidence>
<dbReference type="Pfam" id="PF26540">
    <property type="entry name" value="GcpE_C"/>
    <property type="match status" value="1"/>
</dbReference>
<keyword evidence="6 7" id="KW-0414">Isoprene biosynthesis</keyword>
<accession>A0A0G3WG88</accession>
<dbReference type="Gene3D" id="3.30.413.10">
    <property type="entry name" value="Sulfite Reductase Hemoprotein, domain 1"/>
    <property type="match status" value="1"/>
</dbReference>
<reference evidence="10 11" key="1">
    <citation type="submission" date="2014-09" db="EMBL/GenBank/DDBJ databases">
        <title>Complete genome sequence of Endomicrobium proavitum.</title>
        <authorList>
            <person name="Zheng H."/>
        </authorList>
    </citation>
    <scope>NUCLEOTIDE SEQUENCE [LARGE SCALE GENOMIC DNA]</scope>
    <source>
        <strain evidence="10 11">Rsa215</strain>
    </source>
</reference>
<dbReference type="GO" id="GO:0141197">
    <property type="term" value="F:4-hydroxy-3-methylbut-2-enyl-diphosphate synthase activity (flavodoxin)"/>
    <property type="evidence" value="ECO:0007669"/>
    <property type="project" value="UniProtKB-EC"/>
</dbReference>
<dbReference type="NCBIfam" id="TIGR00612">
    <property type="entry name" value="ispG_gcpE"/>
    <property type="match status" value="1"/>
</dbReference>
<dbReference type="InterPro" id="IPR058579">
    <property type="entry name" value="IspG_C"/>
</dbReference>
<evidence type="ECO:0000259" key="9">
    <source>
        <dbReference type="Pfam" id="PF26540"/>
    </source>
</evidence>
<dbReference type="InterPro" id="IPR016425">
    <property type="entry name" value="IspG_bac"/>
</dbReference>
<feature type="domain" description="IspG C-terminal" evidence="9">
    <location>
        <begin position="263"/>
        <end position="356"/>
    </location>
</feature>
<keyword evidence="5 7" id="KW-0411">Iron-sulfur</keyword>
<comment type="pathway">
    <text evidence="7">Isoprenoid biosynthesis; isopentenyl diphosphate biosynthesis via DXP pathway; isopentenyl diphosphate from 1-deoxy-D-xylulose 5-phosphate: step 5/6.</text>
</comment>
<keyword evidence="4 7" id="KW-0408">Iron</keyword>
<gene>
    <name evidence="7 10" type="primary">ispG</name>
    <name evidence="10" type="ORF">Epro_0277</name>
</gene>
<feature type="binding site" evidence="7">
    <location>
        <position position="315"/>
    </location>
    <ligand>
        <name>[4Fe-4S] cluster</name>
        <dbReference type="ChEBI" id="CHEBI:49883"/>
    </ligand>
</feature>
<dbReference type="InterPro" id="IPR045854">
    <property type="entry name" value="NO2/SO3_Rdtase_4Fe4S_sf"/>
</dbReference>
<feature type="binding site" evidence="7">
    <location>
        <position position="308"/>
    </location>
    <ligand>
        <name>[4Fe-4S] cluster</name>
        <dbReference type="ChEBI" id="CHEBI:49883"/>
    </ligand>
</feature>
<evidence type="ECO:0000256" key="4">
    <source>
        <dbReference type="ARBA" id="ARBA00023004"/>
    </source>
</evidence>
<keyword evidence="1 7" id="KW-0004">4Fe-4S</keyword>
<dbReference type="FunFam" id="3.20.20.20:FF:000001">
    <property type="entry name" value="4-hydroxy-3-methylbut-2-en-1-yl diphosphate synthase (flavodoxin)"/>
    <property type="match status" value="1"/>
</dbReference>
<comment type="catalytic activity">
    <reaction evidence="7">
        <text>(2E)-4-hydroxy-3-methylbut-2-enyl diphosphate + oxidized [flavodoxin] + H2O + 2 H(+) = 2-C-methyl-D-erythritol 2,4-cyclic diphosphate + reduced [flavodoxin]</text>
        <dbReference type="Rhea" id="RHEA:43604"/>
        <dbReference type="Rhea" id="RHEA-COMP:10622"/>
        <dbReference type="Rhea" id="RHEA-COMP:10623"/>
        <dbReference type="ChEBI" id="CHEBI:15377"/>
        <dbReference type="ChEBI" id="CHEBI:15378"/>
        <dbReference type="ChEBI" id="CHEBI:57618"/>
        <dbReference type="ChEBI" id="CHEBI:58210"/>
        <dbReference type="ChEBI" id="CHEBI:58483"/>
        <dbReference type="ChEBI" id="CHEBI:128753"/>
        <dbReference type="EC" id="1.17.7.3"/>
    </reaction>
</comment>